<name>A0ACC1TTF1_9AGAR</name>
<organism evidence="1 2">
    <name type="scientific">Lentinula aff. lateritia</name>
    <dbReference type="NCBI Taxonomy" id="2804960"/>
    <lineage>
        <taxon>Eukaryota</taxon>
        <taxon>Fungi</taxon>
        <taxon>Dikarya</taxon>
        <taxon>Basidiomycota</taxon>
        <taxon>Agaricomycotina</taxon>
        <taxon>Agaricomycetes</taxon>
        <taxon>Agaricomycetidae</taxon>
        <taxon>Agaricales</taxon>
        <taxon>Marasmiineae</taxon>
        <taxon>Omphalotaceae</taxon>
        <taxon>Lentinula</taxon>
    </lineage>
</organism>
<protein>
    <submittedName>
        <fullName evidence="1">Uncharacterized protein</fullName>
    </submittedName>
</protein>
<accession>A0ACC1TTF1</accession>
<proteinExistence type="predicted"/>
<evidence type="ECO:0000313" key="1">
    <source>
        <dbReference type="EMBL" id="KAJ3807621.1"/>
    </source>
</evidence>
<dbReference type="EMBL" id="MU795289">
    <property type="protein sequence ID" value="KAJ3807621.1"/>
    <property type="molecule type" value="Genomic_DNA"/>
</dbReference>
<reference evidence="1" key="1">
    <citation type="submission" date="2022-09" db="EMBL/GenBank/DDBJ databases">
        <title>A Global Phylogenomic Analysis of the Shiitake Genus Lentinula.</title>
        <authorList>
            <consortium name="DOE Joint Genome Institute"/>
            <person name="Sierra-Patev S."/>
            <person name="Min B."/>
            <person name="Naranjo-Ortiz M."/>
            <person name="Looney B."/>
            <person name="Konkel Z."/>
            <person name="Slot J.C."/>
            <person name="Sakamoto Y."/>
            <person name="Steenwyk J.L."/>
            <person name="Rokas A."/>
            <person name="Carro J."/>
            <person name="Camarero S."/>
            <person name="Ferreira P."/>
            <person name="Molpeceres G."/>
            <person name="Ruiz-Duenas F.J."/>
            <person name="Serrano A."/>
            <person name="Henrissat B."/>
            <person name="Drula E."/>
            <person name="Hughes K.W."/>
            <person name="Mata J.L."/>
            <person name="Ishikawa N.K."/>
            <person name="Vargas-Isla R."/>
            <person name="Ushijima S."/>
            <person name="Smith C.A."/>
            <person name="Ahrendt S."/>
            <person name="Andreopoulos W."/>
            <person name="He G."/>
            <person name="Labutti K."/>
            <person name="Lipzen A."/>
            <person name="Ng V."/>
            <person name="Riley R."/>
            <person name="Sandor L."/>
            <person name="Barry K."/>
            <person name="Martinez A.T."/>
            <person name="Xiao Y."/>
            <person name="Gibbons J.G."/>
            <person name="Terashima K."/>
            <person name="Grigoriev I.V."/>
            <person name="Hibbett D.S."/>
        </authorList>
    </citation>
    <scope>NUCLEOTIDE SEQUENCE</scope>
    <source>
        <strain evidence="1">TMI1499</strain>
    </source>
</reference>
<keyword evidence="2" id="KW-1185">Reference proteome</keyword>
<dbReference type="Proteomes" id="UP001163835">
    <property type="component" value="Unassembled WGS sequence"/>
</dbReference>
<gene>
    <name evidence="1" type="ORF">F5876DRAFT_79535</name>
</gene>
<sequence>MDARTLSIQQAIATASRYSEQGLLEDESTSYPLTQAVPGNIAQLETYPSITSPPAQIADDLDVFCPGTFAGSRDPFRNTSSLQGSSGAIRTETRTSVNISGASVLANASHFEFGEGVKMSEGALSAVAKNQFILEQGDEEQPKGALRLHSLNSKIKIINSSSSLEIEGLNHGVPQEVGADSLSDSNTKIHMTGLSRSRHSNNQ</sequence>
<evidence type="ECO:0000313" key="2">
    <source>
        <dbReference type="Proteomes" id="UP001163835"/>
    </source>
</evidence>
<comment type="caution">
    <text evidence="1">The sequence shown here is derived from an EMBL/GenBank/DDBJ whole genome shotgun (WGS) entry which is preliminary data.</text>
</comment>